<evidence type="ECO:0000313" key="2">
    <source>
        <dbReference type="Proteomes" id="UP001162501"/>
    </source>
</evidence>
<reference evidence="1" key="1">
    <citation type="submission" date="2023-05" db="EMBL/GenBank/DDBJ databases">
        <authorList>
            <consortium name="ELIXIR-Norway"/>
        </authorList>
    </citation>
    <scope>NUCLEOTIDE SEQUENCE</scope>
</reference>
<dbReference type="Proteomes" id="UP001162501">
    <property type="component" value="Chromosome 5"/>
</dbReference>
<gene>
    <name evidence="1" type="ORF">MRATA1EN22A_LOCUS23934</name>
</gene>
<evidence type="ECO:0000313" key="1">
    <source>
        <dbReference type="EMBL" id="CAN0524363.1"/>
    </source>
</evidence>
<dbReference type="EMBL" id="OX596089">
    <property type="protein sequence ID" value="CAN0524363.1"/>
    <property type="molecule type" value="Genomic_DNA"/>
</dbReference>
<protein>
    <submittedName>
        <fullName evidence="1">Uncharacterized protein</fullName>
    </submittedName>
</protein>
<accession>A0AC59ZWF7</accession>
<proteinExistence type="predicted"/>
<sequence>MDKILLWSLLLTFSGSRASSPLVQRNTEFVVDLYQAVGLSHKNNIIISPLGTTLALGMIQLGAKGKAQQQIRQTLKFQETSTGEEFSELKSFFSAISEKKQEFTFNLANALYLQEGFTVKEQYLHGNKEFFQSAIKLVDFQNAKACAETISTWVESKTDGKIKDMFSGEEFGPLTRLVLVNAIYFKGDWKQKFNKEDTQLMNFTLKDGTAVKIPMMKALLRTKYGYFSESSINYQVLELPYKGDEFSLIIILPAEHMNIEEMEKLITAHQILQWFSEMQEQEVEISLPRFKVEQKLDFKEALYSLNITEIFSGGCDLSGITDSSEVYVSRVMQQVFFEINEEGSEVATSTGINTPVIMNLSRNQFIANHPFLFIMKNNPTDSILLMGRVTNPDTHAMKGRDLDSLCKFWFPLLAGSVYCTLFLLDCFDFAYGCNTKKIMNTKDFMVLPWGKPENSVKLKYKNAQELRMEKVQLELENQEMEKKLQEFQSTRNKEKEKRGSSGYHWKSGQVGKLGNQSYMMSQNKGNVIKFSAGKVKLKLLKEQLQGPVKQPLNYKMANSSESNKPKIKGQVCGQCEKKAALLVCLECGEDYCSGCFAKIHQKGALKLHRTTLLQAKSLLLSNVLDAAHQFIKEVNPDEPKGENRSTKEISKSQQKTKPPLLQGSSSQVEDPATKKEECANPRDKPLCEVPFNEEASAQSFQKVLSQWRNGHHNSETQNLHAAKSDSLEECEVQTNLKIWTEPLTIEFKEDSLSYMEKLWLKKHRRTPLEQLQNMLPDTFMPQCKTTSEAQCSQNENDEGSDVEDIKMQSPALFLSIEELNIERPEPALKIVELDDTYEVEFEEPGNAVPYKVELADADSQQSHTFRDYQNAFLYENDIRQHHVFTKRKSDLFHLLSNNSFFCKDNSKAGTSHADFDTFVDPDAHTPAIEKLEENSFFEKNLKDEGIDIESNKKHDDSHITLESKDSLPSTDLEKPCIKEKLSQEDKKSLEFSKLHERPNFEDSKTTESPLSLQEVALRSKPITEQYQGLERFFVFDKNERLNLLPSHSLECSSSNTRITIAGDREWIPDHSVSACADNTVALGVLKFSQKLSARRTQLKTGQISQRPSTANLPLSNSVKRSSSCFSSSHPRSRSAVAQSLSKAASEISEIEYIDDTDHDEPFLDDTDDQQTLDSLEKELNELRNLADPSEKLYSLSSEDLPAFNNHLLNTSQTTLDFLKASCARGLCGLEEQSSSEKDTGIQSLLTVSESSTDEEEEDFLDKQHVVTLPWSKST</sequence>
<reference evidence="1" key="2">
    <citation type="submission" date="2025-03" db="EMBL/GenBank/DDBJ databases">
        <authorList>
            <consortium name="ELIXIR-Norway"/>
            <consortium name="Elixir Norway"/>
        </authorList>
    </citation>
    <scope>NUCLEOTIDE SEQUENCE</scope>
</reference>
<organism evidence="1 2">
    <name type="scientific">Rangifer tarandus platyrhynchus</name>
    <name type="common">Svalbard reindeer</name>
    <dbReference type="NCBI Taxonomy" id="3082113"/>
    <lineage>
        <taxon>Eukaryota</taxon>
        <taxon>Metazoa</taxon>
        <taxon>Chordata</taxon>
        <taxon>Craniata</taxon>
        <taxon>Vertebrata</taxon>
        <taxon>Euteleostomi</taxon>
        <taxon>Mammalia</taxon>
        <taxon>Eutheria</taxon>
        <taxon>Laurasiatheria</taxon>
        <taxon>Artiodactyla</taxon>
        <taxon>Ruminantia</taxon>
        <taxon>Pecora</taxon>
        <taxon>Cervidae</taxon>
        <taxon>Odocoileinae</taxon>
        <taxon>Rangifer</taxon>
    </lineage>
</organism>
<name>A0AC59ZWF7_RANTA</name>